<reference evidence="3 4" key="1">
    <citation type="submission" date="2019-03" db="EMBL/GenBank/DDBJ databases">
        <title>Genomic Encyclopedia of Archaeal and Bacterial Type Strains, Phase II (KMG-II): from individual species to whole genera.</title>
        <authorList>
            <person name="Goeker M."/>
        </authorList>
    </citation>
    <scope>NUCLEOTIDE SEQUENCE [LARGE SCALE GENOMIC DNA]</scope>
    <source>
        <strain evidence="3 4">DSM 28353</strain>
    </source>
</reference>
<evidence type="ECO:0000256" key="1">
    <source>
        <dbReference type="ARBA" id="ARBA00022729"/>
    </source>
</evidence>
<dbReference type="AlphaFoldDB" id="A0A4R6WG79"/>
<dbReference type="PANTHER" id="PTHR30069:SF29">
    <property type="entry name" value="HEMOGLOBIN AND HEMOGLOBIN-HAPTOGLOBIN-BINDING PROTEIN 1-RELATED"/>
    <property type="match status" value="1"/>
</dbReference>
<name>A0A4R6WG79_9SPHI</name>
<dbReference type="GO" id="GO:0015344">
    <property type="term" value="F:siderophore uptake transmembrane transporter activity"/>
    <property type="evidence" value="ECO:0007669"/>
    <property type="project" value="TreeGrafter"/>
</dbReference>
<dbReference type="PANTHER" id="PTHR30069">
    <property type="entry name" value="TONB-DEPENDENT OUTER MEMBRANE RECEPTOR"/>
    <property type="match status" value="1"/>
</dbReference>
<proteinExistence type="predicted"/>
<dbReference type="InterPro" id="IPR012910">
    <property type="entry name" value="Plug_dom"/>
</dbReference>
<dbReference type="Proteomes" id="UP000295292">
    <property type="component" value="Unassembled WGS sequence"/>
</dbReference>
<organism evidence="3 4">
    <name type="scientific">Sphingobacterium yanglingense</name>
    <dbReference type="NCBI Taxonomy" id="1437280"/>
    <lineage>
        <taxon>Bacteria</taxon>
        <taxon>Pseudomonadati</taxon>
        <taxon>Bacteroidota</taxon>
        <taxon>Sphingobacteriia</taxon>
        <taxon>Sphingobacteriales</taxon>
        <taxon>Sphingobacteriaceae</taxon>
        <taxon>Sphingobacterium</taxon>
    </lineage>
</organism>
<evidence type="ECO:0000313" key="3">
    <source>
        <dbReference type="EMBL" id="TDQ79143.1"/>
    </source>
</evidence>
<protein>
    <submittedName>
        <fullName evidence="3">TonB-dependent receptor-like protein</fullName>
    </submittedName>
</protein>
<dbReference type="EMBL" id="SNYV01000011">
    <property type="protein sequence ID" value="TDQ79143.1"/>
    <property type="molecule type" value="Genomic_DNA"/>
</dbReference>
<keyword evidence="1" id="KW-0732">Signal</keyword>
<dbReference type="OrthoDB" id="9803050at2"/>
<dbReference type="InterPro" id="IPR039426">
    <property type="entry name" value="TonB-dep_rcpt-like"/>
</dbReference>
<evidence type="ECO:0000313" key="4">
    <source>
        <dbReference type="Proteomes" id="UP000295292"/>
    </source>
</evidence>
<feature type="domain" description="TonB-dependent receptor plug" evidence="2">
    <location>
        <begin position="49"/>
        <end position="135"/>
    </location>
</feature>
<dbReference type="SUPFAM" id="SSF56935">
    <property type="entry name" value="Porins"/>
    <property type="match status" value="1"/>
</dbReference>
<comment type="caution">
    <text evidence="3">The sequence shown here is derived from an EMBL/GenBank/DDBJ whole genome shotgun (WGS) entry which is preliminary data.</text>
</comment>
<dbReference type="Pfam" id="PF07715">
    <property type="entry name" value="Plug"/>
    <property type="match status" value="1"/>
</dbReference>
<dbReference type="Gene3D" id="2.170.130.10">
    <property type="entry name" value="TonB-dependent receptor, plug domain"/>
    <property type="match status" value="1"/>
</dbReference>
<dbReference type="GO" id="GO:0044718">
    <property type="term" value="P:siderophore transmembrane transport"/>
    <property type="evidence" value="ECO:0007669"/>
    <property type="project" value="TreeGrafter"/>
</dbReference>
<dbReference type="InterPro" id="IPR037066">
    <property type="entry name" value="Plug_dom_sf"/>
</dbReference>
<accession>A0A4R6WG79</accession>
<dbReference type="GO" id="GO:0009279">
    <property type="term" value="C:cell outer membrane"/>
    <property type="evidence" value="ECO:0007669"/>
    <property type="project" value="TreeGrafter"/>
</dbReference>
<evidence type="ECO:0000259" key="2">
    <source>
        <dbReference type="Pfam" id="PF07715"/>
    </source>
</evidence>
<sequence length="680" mass="76567">MSLKYKALIIFVFLSICVKLLCAQDSRDTLRYIDSVTVKKSVHKINGVNVLTLSREQIEASPKMLGIADPLKAIQFLPGFGNGGDANSGLIYRGLSSGNNGYFYNGVQVHNPAHFFGLFPLFNTNVIKEVNIYNGVVPGRFFGRLSGYIDIESDWGIGDTTLFRGELSLFHGGAGVRLERDSSKLLEVFWRSTFMNKTLWPLVGTVMEDQKGLNYDLSDLNVNVAHVYGKNKFKAFLYTGKDKARFDLFEGNVNNGMHWGNTVLGLTHELDLREGLLVESSIGYSRYHADVALDFLGDDFTLANRQRALSLNTTLSYRINQSRVETGFVYATDILESALRMTQEEYESGGNRYNDRQGLLKYFFSVNNPLSERISVNLSTALSYIGGDLDKFHFNPAFALTYRLNTYSSWFGGASIAQQATHHLPITSISIPVDYVIHSGKDNSSSSMRELSTGYRYAKGAVEFSVDGYYRWLSGAKEFDGHIIDLNDRKDINGGIVDGRGVTYGIDFFTKVLFLRNYLSVNYSFSRSFRQFDALNNGFWFRYTFDRPHNLSIVNAYKLSPRLSLSASYALSSGSNYTPVLGMYYFNETLIGEYGTKNNARMDTYHRLDLGLEYGLKQTAKSKQTLGFSVINVYNRSNPIFKHFSYERGYLENDGAFKMSQKDGASIPILPAVTYTLDFL</sequence>
<gene>
    <name evidence="3" type="ORF">CLV99_0575</name>
</gene>
<keyword evidence="3" id="KW-0675">Receptor</keyword>
<keyword evidence="4" id="KW-1185">Reference proteome</keyword>